<accession>A0A0V0QKQ7</accession>
<name>A0A0V0QKQ7_PSEPJ</name>
<comment type="caution">
    <text evidence="1">The sequence shown here is derived from an EMBL/GenBank/DDBJ whole genome shotgun (WGS) entry which is preliminary data.</text>
</comment>
<dbReference type="InParanoid" id="A0A0V0QKQ7"/>
<evidence type="ECO:0000313" key="1">
    <source>
        <dbReference type="EMBL" id="KRX02827.1"/>
    </source>
</evidence>
<dbReference type="PANTHER" id="PTHR45588">
    <property type="entry name" value="TPR DOMAIN-CONTAINING PROTEIN"/>
    <property type="match status" value="1"/>
</dbReference>
<dbReference type="PANTHER" id="PTHR45588:SF1">
    <property type="entry name" value="WW DOMAIN-CONTAINING PROTEIN"/>
    <property type="match status" value="1"/>
</dbReference>
<dbReference type="Proteomes" id="UP000054937">
    <property type="component" value="Unassembled WGS sequence"/>
</dbReference>
<dbReference type="OMA" id="LMEMSPT"/>
<reference evidence="1 2" key="1">
    <citation type="journal article" date="2015" name="Sci. Rep.">
        <title>Genome of the facultative scuticociliatosis pathogen Pseudocohnilembus persalinus provides insight into its virulence through horizontal gene transfer.</title>
        <authorList>
            <person name="Xiong J."/>
            <person name="Wang G."/>
            <person name="Cheng J."/>
            <person name="Tian M."/>
            <person name="Pan X."/>
            <person name="Warren A."/>
            <person name="Jiang C."/>
            <person name="Yuan D."/>
            <person name="Miao W."/>
        </authorList>
    </citation>
    <scope>NUCLEOTIDE SEQUENCE [LARGE SCALE GENOMIC DNA]</scope>
    <source>
        <strain evidence="1">36N120E</strain>
    </source>
</reference>
<proteinExistence type="predicted"/>
<dbReference type="AlphaFoldDB" id="A0A0V0QKQ7"/>
<dbReference type="OrthoDB" id="445942at2759"/>
<gene>
    <name evidence="1" type="ORF">PPERSA_04030</name>
</gene>
<dbReference type="EMBL" id="LDAU01000151">
    <property type="protein sequence ID" value="KRX02827.1"/>
    <property type="molecule type" value="Genomic_DNA"/>
</dbReference>
<sequence>MSIKKLKYDYPFEIDNDFQPEIYCQKKETQIWFNRALFWFYSFHHEECIRCCEQGLLIEEKCPMLYFLKSLAIGINYNNAPPIITENQAKLQFQNWQKADLYKNEQFKLECELINALKYRVGDGKTLEHQENDLQFSQEMLKIYQKYGDKLDINTFNFISELTAESLMLLRPWNLWAQQDIKEQNIKQGDPYENTLLISEIIDKGLKKYDKHPGLRHLWIHLNELSPYPEKALCSKFSKKLRDIAPESGHLSHMPSHIEIQCGLYQQAIQSNMIGFQIDNKYFEYLEKENLPKITFFLIYRCHNIHFLIYAALFAGQKALAIKYSDILPKIITIQYLKDTKVYQPMGADWLEAFIPQKIHVLIRFGEWEQLISDEPFGLKVLPMQYILENQDLYAGTLALVYYGKGIAYSVLAGKDENNKKNYLKKAHEYLDKLQIQKKKVPATRRMLNNTIEEILQIAEKMLIGELNYREQNYKIAFENLKKAVELHDNLPYNEPWGWMIPARHAIAALLLEQGIQVKNDDFVKDAMRYYKEDLGKGMKRCVQHRANVWSLAGLNVCYKYFNMEKEMNDLKPELDKQLKGADIQINTSCFCCVKKLTL</sequence>
<evidence type="ECO:0000313" key="2">
    <source>
        <dbReference type="Proteomes" id="UP000054937"/>
    </source>
</evidence>
<protein>
    <submittedName>
        <fullName evidence="1">Uncharacterized protein</fullName>
    </submittedName>
</protein>
<organism evidence="1 2">
    <name type="scientific">Pseudocohnilembus persalinus</name>
    <name type="common">Ciliate</name>
    <dbReference type="NCBI Taxonomy" id="266149"/>
    <lineage>
        <taxon>Eukaryota</taxon>
        <taxon>Sar</taxon>
        <taxon>Alveolata</taxon>
        <taxon>Ciliophora</taxon>
        <taxon>Intramacronucleata</taxon>
        <taxon>Oligohymenophorea</taxon>
        <taxon>Scuticociliatia</taxon>
        <taxon>Philasterida</taxon>
        <taxon>Pseudocohnilembidae</taxon>
        <taxon>Pseudocohnilembus</taxon>
    </lineage>
</organism>
<keyword evidence="2" id="KW-1185">Reference proteome</keyword>